<sequence>MHPVQCRCGTFRARLEGHGPHNRVICYCANCQAFARALDKACETLDAQGGSEIVQVAQSRLRFEQGEEQLAVLRLSESGMLRWYASCCSTPIGNTMLNPRMPFIGLVHTCLDPARMDTDFGTKVAVVNVGSALGEPKPRARGFLGVCLRLVRMLAGSLFRGSWRGSPLFDESGKPRITPRVLSAEELANAKRHP</sequence>
<keyword evidence="2" id="KW-1185">Reference proteome</keyword>
<name>W1NCT6_9GAMM</name>
<dbReference type="InterPro" id="IPR011057">
    <property type="entry name" value="Mss4-like_sf"/>
</dbReference>
<dbReference type="Pfam" id="PF19648">
    <property type="entry name" value="DUF6151"/>
    <property type="match status" value="1"/>
</dbReference>
<dbReference type="InterPro" id="IPR046149">
    <property type="entry name" value="DUF6151"/>
</dbReference>
<evidence type="ECO:0008006" key="3">
    <source>
        <dbReference type="Google" id="ProtNLM"/>
    </source>
</evidence>
<dbReference type="SUPFAM" id="SSF51316">
    <property type="entry name" value="Mss4-like"/>
    <property type="match status" value="1"/>
</dbReference>
<accession>W1NCT6</accession>
<dbReference type="RefSeq" id="WP_021816983.1">
    <property type="nucleotide sequence ID" value="NZ_AVBC01000008.1"/>
</dbReference>
<reference evidence="1 2" key="1">
    <citation type="submission" date="2013-08" db="EMBL/GenBank/DDBJ databases">
        <title>draft genome of Halomonas huanghegensis, strain BJGMM-B45T.</title>
        <authorList>
            <person name="Miao C."/>
            <person name="Wan Y."/>
            <person name="Jin W."/>
        </authorList>
    </citation>
    <scope>NUCLEOTIDE SEQUENCE [LARGE SCALE GENOMIC DNA]</scope>
    <source>
        <strain evidence="1 2">BJGMM-B45</strain>
    </source>
</reference>
<organism evidence="1 2">
    <name type="scientific">Halomonas huangheensis</name>
    <dbReference type="NCBI Taxonomy" id="1178482"/>
    <lineage>
        <taxon>Bacteria</taxon>
        <taxon>Pseudomonadati</taxon>
        <taxon>Pseudomonadota</taxon>
        <taxon>Gammaproteobacteria</taxon>
        <taxon>Oceanospirillales</taxon>
        <taxon>Halomonadaceae</taxon>
        <taxon>Halomonas</taxon>
    </lineage>
</organism>
<dbReference type="EMBL" id="AVBC01000008">
    <property type="protein sequence ID" value="ERL53324.1"/>
    <property type="molecule type" value="Genomic_DNA"/>
</dbReference>
<dbReference type="STRING" id="1178482.AR456_00420"/>
<proteinExistence type="predicted"/>
<dbReference type="PATRIC" id="fig|1178482.3.peg.39"/>
<protein>
    <recommendedName>
        <fullName evidence="3">CENP-V/GFA domain-containing protein</fullName>
    </recommendedName>
</protein>
<comment type="caution">
    <text evidence="1">The sequence shown here is derived from an EMBL/GenBank/DDBJ whole genome shotgun (WGS) entry which is preliminary data.</text>
</comment>
<evidence type="ECO:0000313" key="1">
    <source>
        <dbReference type="EMBL" id="ERL53324.1"/>
    </source>
</evidence>
<dbReference type="Gene3D" id="3.90.1590.10">
    <property type="entry name" value="glutathione-dependent formaldehyde- activating enzyme (gfa)"/>
    <property type="match status" value="1"/>
</dbReference>
<evidence type="ECO:0000313" key="2">
    <source>
        <dbReference type="Proteomes" id="UP000019113"/>
    </source>
</evidence>
<dbReference type="Proteomes" id="UP000019113">
    <property type="component" value="Unassembled WGS sequence"/>
</dbReference>
<dbReference type="eggNOG" id="COG3791">
    <property type="taxonomic scope" value="Bacteria"/>
</dbReference>
<dbReference type="AlphaFoldDB" id="W1NCT6"/>
<gene>
    <name evidence="1" type="ORF">BJB45_21035</name>
</gene>